<dbReference type="Gene3D" id="1.20.120.1630">
    <property type="match status" value="1"/>
</dbReference>
<protein>
    <recommendedName>
        <fullName evidence="14">Protein-S-isoprenylcysteine O-methyltransferase</fullName>
    </recommendedName>
</protein>
<keyword evidence="13" id="KW-1185">Reference proteome</keyword>
<evidence type="ECO:0000256" key="5">
    <source>
        <dbReference type="ARBA" id="ARBA00022692"/>
    </source>
</evidence>
<keyword evidence="9" id="KW-0472">Membrane</keyword>
<evidence type="ECO:0000256" key="6">
    <source>
        <dbReference type="ARBA" id="ARBA00022824"/>
    </source>
</evidence>
<comment type="caution">
    <text evidence="12">The sequence shown here is derived from an EMBL/GenBank/DDBJ whole genome shotgun (WGS) entry which is preliminary data.</text>
</comment>
<reference evidence="12 13" key="1">
    <citation type="submission" date="2024-02" db="EMBL/GenBank/DDBJ databases">
        <title>A draft genome for the cacao thread blight pathogen Marasmius crinis-equi.</title>
        <authorList>
            <person name="Cohen S.P."/>
            <person name="Baruah I.K."/>
            <person name="Amoako-Attah I."/>
            <person name="Bukari Y."/>
            <person name="Meinhardt L.W."/>
            <person name="Bailey B.A."/>
        </authorList>
    </citation>
    <scope>NUCLEOTIDE SEQUENCE [LARGE SCALE GENOMIC DNA]</scope>
    <source>
        <strain evidence="12 13">GH-76</strain>
    </source>
</reference>
<evidence type="ECO:0000256" key="1">
    <source>
        <dbReference type="ARBA" id="ARBA00004127"/>
    </source>
</evidence>
<accession>A0ABR3FUN1</accession>
<evidence type="ECO:0000256" key="11">
    <source>
        <dbReference type="ARBA" id="ARBA00023264"/>
    </source>
</evidence>
<keyword evidence="2" id="KW-0444">Lipid biosynthesis</keyword>
<proteinExistence type="predicted"/>
<keyword evidence="3" id="KW-0808">Transferase</keyword>
<evidence type="ECO:0000256" key="4">
    <source>
        <dbReference type="ARBA" id="ARBA00022691"/>
    </source>
</evidence>
<dbReference type="PANTHER" id="PTHR12714:SF9">
    <property type="entry name" value="PROTEIN-S-ISOPRENYLCYSTEINE O-METHYLTRANSFERASE"/>
    <property type="match status" value="1"/>
</dbReference>
<name>A0ABR3FUN1_9AGAR</name>
<dbReference type="InterPro" id="IPR007318">
    <property type="entry name" value="Phopholipid_MeTrfase"/>
</dbReference>
<sequence length="227" mass="25644">MSLLRASLSCVQAVAHHYAMTPPNKTEAKDRYHTEEPWVLQIAPYVFFSHSVLLGLCAVGETLAYLVSLSPTLCSSYPISTTLCSPSINATPLFLIGTLSLLLGTWIRLDCFATLGKLFTFDLTFQENHKLVTERFYGYVRHPAYTGSLLLVLGITFSHLTEGSWFVESLPIPRPLRVLCTVAWWLWCLSVGISRAQAEDAQMQKHFGDVWETYRDNVGWWFFPGVM</sequence>
<keyword evidence="5" id="KW-0812">Transmembrane</keyword>
<evidence type="ECO:0000256" key="10">
    <source>
        <dbReference type="ARBA" id="ARBA00023209"/>
    </source>
</evidence>
<dbReference type="Pfam" id="PF04191">
    <property type="entry name" value="PEMT"/>
    <property type="match status" value="1"/>
</dbReference>
<evidence type="ECO:0000256" key="7">
    <source>
        <dbReference type="ARBA" id="ARBA00022989"/>
    </source>
</evidence>
<evidence type="ECO:0000313" key="13">
    <source>
        <dbReference type="Proteomes" id="UP001465976"/>
    </source>
</evidence>
<evidence type="ECO:0000256" key="8">
    <source>
        <dbReference type="ARBA" id="ARBA00023098"/>
    </source>
</evidence>
<dbReference type="Proteomes" id="UP001465976">
    <property type="component" value="Unassembled WGS sequence"/>
</dbReference>
<keyword evidence="8" id="KW-0443">Lipid metabolism</keyword>
<evidence type="ECO:0000256" key="2">
    <source>
        <dbReference type="ARBA" id="ARBA00022516"/>
    </source>
</evidence>
<evidence type="ECO:0008006" key="14">
    <source>
        <dbReference type="Google" id="ProtNLM"/>
    </source>
</evidence>
<organism evidence="12 13">
    <name type="scientific">Marasmius crinis-equi</name>
    <dbReference type="NCBI Taxonomy" id="585013"/>
    <lineage>
        <taxon>Eukaryota</taxon>
        <taxon>Fungi</taxon>
        <taxon>Dikarya</taxon>
        <taxon>Basidiomycota</taxon>
        <taxon>Agaricomycotina</taxon>
        <taxon>Agaricomycetes</taxon>
        <taxon>Agaricomycetidae</taxon>
        <taxon>Agaricales</taxon>
        <taxon>Marasmiineae</taxon>
        <taxon>Marasmiaceae</taxon>
        <taxon>Marasmius</taxon>
    </lineage>
</organism>
<dbReference type="PANTHER" id="PTHR12714">
    <property type="entry name" value="PROTEIN-S ISOPRENYLCYSTEINE O-METHYLTRANSFERASE"/>
    <property type="match status" value="1"/>
</dbReference>
<evidence type="ECO:0000313" key="12">
    <source>
        <dbReference type="EMBL" id="KAL0579188.1"/>
    </source>
</evidence>
<gene>
    <name evidence="12" type="ORF">V5O48_002810</name>
</gene>
<comment type="subcellular location">
    <subcellularLocation>
        <location evidence="1">Endomembrane system</location>
        <topology evidence="1">Multi-pass membrane protein</topology>
    </subcellularLocation>
</comment>
<keyword evidence="11" id="KW-1208">Phospholipid metabolism</keyword>
<keyword evidence="3" id="KW-0489">Methyltransferase</keyword>
<evidence type="ECO:0000256" key="3">
    <source>
        <dbReference type="ARBA" id="ARBA00022603"/>
    </source>
</evidence>
<keyword evidence="4" id="KW-0949">S-adenosyl-L-methionine</keyword>
<evidence type="ECO:0000256" key="9">
    <source>
        <dbReference type="ARBA" id="ARBA00023136"/>
    </source>
</evidence>
<dbReference type="EMBL" id="JBAHYK010000068">
    <property type="protein sequence ID" value="KAL0579188.1"/>
    <property type="molecule type" value="Genomic_DNA"/>
</dbReference>
<keyword evidence="10" id="KW-0594">Phospholipid biosynthesis</keyword>
<keyword evidence="7" id="KW-1133">Transmembrane helix</keyword>
<keyword evidence="6" id="KW-0256">Endoplasmic reticulum</keyword>